<dbReference type="STRING" id="7234.B4GLE6"/>
<dbReference type="InterPro" id="IPR035595">
    <property type="entry name" value="UDP_glycos_trans_CS"/>
</dbReference>
<evidence type="ECO:0000313" key="6">
    <source>
        <dbReference type="EMBL" id="EDW38370.1"/>
    </source>
</evidence>
<dbReference type="EC" id="2.4.1.17" evidence="5"/>
<dbReference type="InterPro" id="IPR050271">
    <property type="entry name" value="UDP-glycosyltransferase"/>
</dbReference>
<dbReference type="PhylomeDB" id="B4GLE6"/>
<keyword evidence="2 4" id="KW-0328">Glycosyltransferase</keyword>
<keyword evidence="7" id="KW-1185">Reference proteome</keyword>
<comment type="catalytic activity">
    <reaction evidence="5">
        <text>glucuronate acceptor + UDP-alpha-D-glucuronate = acceptor beta-D-glucuronoside + UDP + H(+)</text>
        <dbReference type="Rhea" id="RHEA:21032"/>
        <dbReference type="ChEBI" id="CHEBI:15378"/>
        <dbReference type="ChEBI" id="CHEBI:58052"/>
        <dbReference type="ChEBI" id="CHEBI:58223"/>
        <dbReference type="ChEBI" id="CHEBI:132367"/>
        <dbReference type="ChEBI" id="CHEBI:132368"/>
        <dbReference type="EC" id="2.4.1.17"/>
    </reaction>
</comment>
<gene>
    <name evidence="6" type="primary">Dper\GL12048</name>
    <name evidence="6" type="ORF">Dper_GL12048</name>
</gene>
<accession>B4GLE6</accession>
<protein>
    <recommendedName>
        <fullName evidence="5">UDP-glucuronosyltransferase</fullName>
        <ecNumber evidence="5">2.4.1.17</ecNumber>
    </recommendedName>
</protein>
<dbReference type="CDD" id="cd03784">
    <property type="entry name" value="GT1_Gtf-like"/>
    <property type="match status" value="1"/>
</dbReference>
<dbReference type="OMA" id="RSQYIFV"/>
<keyword evidence="5" id="KW-0472">Membrane</keyword>
<comment type="subcellular location">
    <subcellularLocation>
        <location evidence="5">Membrane</location>
        <topology evidence="5">Single-pass membrane protein</topology>
    </subcellularLocation>
</comment>
<evidence type="ECO:0000256" key="1">
    <source>
        <dbReference type="ARBA" id="ARBA00009995"/>
    </source>
</evidence>
<comment type="similarity">
    <text evidence="1 4">Belongs to the UDP-glycosyltransferase family.</text>
</comment>
<name>B4GLE6_DROPE</name>
<dbReference type="PROSITE" id="PS00375">
    <property type="entry name" value="UDPGT"/>
    <property type="match status" value="1"/>
</dbReference>
<dbReference type="AlphaFoldDB" id="B4GLE6"/>
<feature type="signal peptide" evidence="5">
    <location>
        <begin position="1"/>
        <end position="24"/>
    </location>
</feature>
<organism evidence="7">
    <name type="scientific">Drosophila persimilis</name>
    <name type="common">Fruit fly</name>
    <dbReference type="NCBI Taxonomy" id="7234"/>
    <lineage>
        <taxon>Eukaryota</taxon>
        <taxon>Metazoa</taxon>
        <taxon>Ecdysozoa</taxon>
        <taxon>Arthropoda</taxon>
        <taxon>Hexapoda</taxon>
        <taxon>Insecta</taxon>
        <taxon>Pterygota</taxon>
        <taxon>Neoptera</taxon>
        <taxon>Endopterygota</taxon>
        <taxon>Diptera</taxon>
        <taxon>Brachycera</taxon>
        <taxon>Muscomorpha</taxon>
        <taxon>Ephydroidea</taxon>
        <taxon>Drosophilidae</taxon>
        <taxon>Drosophila</taxon>
        <taxon>Sophophora</taxon>
    </lineage>
</organism>
<dbReference type="eggNOG" id="KOG1192">
    <property type="taxonomic scope" value="Eukaryota"/>
</dbReference>
<dbReference type="PANTHER" id="PTHR48043">
    <property type="entry name" value="EG:EG0003.4 PROTEIN-RELATED"/>
    <property type="match status" value="1"/>
</dbReference>
<dbReference type="Proteomes" id="UP000008744">
    <property type="component" value="Unassembled WGS sequence"/>
</dbReference>
<dbReference type="OrthoDB" id="5835829at2759"/>
<feature type="chain" id="PRO_5005123072" description="UDP-glucuronosyltransferase" evidence="5">
    <location>
        <begin position="25"/>
        <end position="519"/>
    </location>
</feature>
<proteinExistence type="inferred from homology"/>
<dbReference type="Gene3D" id="3.40.50.2000">
    <property type="entry name" value="Glycogen Phosphorylase B"/>
    <property type="match status" value="1"/>
</dbReference>
<reference evidence="6 7" key="1">
    <citation type="journal article" date="2007" name="Nature">
        <title>Evolution of genes and genomes on the Drosophila phylogeny.</title>
        <authorList>
            <consortium name="Drosophila 12 Genomes Consortium"/>
            <person name="Clark A.G."/>
            <person name="Eisen M.B."/>
            <person name="Smith D.R."/>
            <person name="Bergman C.M."/>
            <person name="Oliver B."/>
            <person name="Markow T.A."/>
            <person name="Kaufman T.C."/>
            <person name="Kellis M."/>
            <person name="Gelbart W."/>
            <person name="Iyer V.N."/>
            <person name="Pollard D.A."/>
            <person name="Sackton T.B."/>
            <person name="Larracuente A.M."/>
            <person name="Singh N.D."/>
            <person name="Abad J.P."/>
            <person name="Abt D.N."/>
            <person name="Adryan B."/>
            <person name="Aguade M."/>
            <person name="Akashi H."/>
            <person name="Anderson W.W."/>
            <person name="Aquadro C.F."/>
            <person name="Ardell D.H."/>
            <person name="Arguello R."/>
            <person name="Artieri C.G."/>
            <person name="Barbash D.A."/>
            <person name="Barker D."/>
            <person name="Barsanti P."/>
            <person name="Batterham P."/>
            <person name="Batzoglou S."/>
            <person name="Begun D."/>
            <person name="Bhutkar A."/>
            <person name="Blanco E."/>
            <person name="Bosak S.A."/>
            <person name="Bradley R.K."/>
            <person name="Brand A.D."/>
            <person name="Brent M.R."/>
            <person name="Brooks A.N."/>
            <person name="Brown R.H."/>
            <person name="Butlin R.K."/>
            <person name="Caggese C."/>
            <person name="Calvi B.R."/>
            <person name="Bernardo de Carvalho A."/>
            <person name="Caspi A."/>
            <person name="Castrezana S."/>
            <person name="Celniker S.E."/>
            <person name="Chang J.L."/>
            <person name="Chapple C."/>
            <person name="Chatterji S."/>
            <person name="Chinwalla A."/>
            <person name="Civetta A."/>
            <person name="Clifton S.W."/>
            <person name="Comeron J.M."/>
            <person name="Costello J.C."/>
            <person name="Coyne J.A."/>
            <person name="Daub J."/>
            <person name="David R.G."/>
            <person name="Delcher A.L."/>
            <person name="Delehaunty K."/>
            <person name="Do C.B."/>
            <person name="Ebling H."/>
            <person name="Edwards K."/>
            <person name="Eickbush T."/>
            <person name="Evans J.D."/>
            <person name="Filipski A."/>
            <person name="Findeiss S."/>
            <person name="Freyhult E."/>
            <person name="Fulton L."/>
            <person name="Fulton R."/>
            <person name="Garcia A.C."/>
            <person name="Gardiner A."/>
            <person name="Garfield D.A."/>
            <person name="Garvin B.E."/>
            <person name="Gibson G."/>
            <person name="Gilbert D."/>
            <person name="Gnerre S."/>
            <person name="Godfrey J."/>
            <person name="Good R."/>
            <person name="Gotea V."/>
            <person name="Gravely B."/>
            <person name="Greenberg A.J."/>
            <person name="Griffiths-Jones S."/>
            <person name="Gross S."/>
            <person name="Guigo R."/>
            <person name="Gustafson E.A."/>
            <person name="Haerty W."/>
            <person name="Hahn M.W."/>
            <person name="Halligan D.L."/>
            <person name="Halpern A.L."/>
            <person name="Halter G.M."/>
            <person name="Han M.V."/>
            <person name="Heger A."/>
            <person name="Hillier L."/>
            <person name="Hinrichs A.S."/>
            <person name="Holmes I."/>
            <person name="Hoskins R.A."/>
            <person name="Hubisz M.J."/>
            <person name="Hultmark D."/>
            <person name="Huntley M.A."/>
            <person name="Jaffe D.B."/>
            <person name="Jagadeeshan S."/>
            <person name="Jeck W.R."/>
            <person name="Johnson J."/>
            <person name="Jones C.D."/>
            <person name="Jordan W.C."/>
            <person name="Karpen G.H."/>
            <person name="Kataoka E."/>
            <person name="Keightley P.D."/>
            <person name="Kheradpour P."/>
            <person name="Kirkness E.F."/>
            <person name="Koerich L.B."/>
            <person name="Kristiansen K."/>
            <person name="Kudrna D."/>
            <person name="Kulathinal R.J."/>
            <person name="Kumar S."/>
            <person name="Kwok R."/>
            <person name="Lander E."/>
            <person name="Langley C.H."/>
            <person name="Lapoint R."/>
            <person name="Lazzaro B.P."/>
            <person name="Lee S.J."/>
            <person name="Levesque L."/>
            <person name="Li R."/>
            <person name="Lin C.F."/>
            <person name="Lin M.F."/>
            <person name="Lindblad-Toh K."/>
            <person name="Llopart A."/>
            <person name="Long M."/>
            <person name="Low L."/>
            <person name="Lozovsky E."/>
            <person name="Lu J."/>
            <person name="Luo M."/>
            <person name="Machado C.A."/>
            <person name="Makalowski W."/>
            <person name="Marzo M."/>
            <person name="Matsuda M."/>
            <person name="Matzkin L."/>
            <person name="McAllister B."/>
            <person name="McBride C.S."/>
            <person name="McKernan B."/>
            <person name="McKernan K."/>
            <person name="Mendez-Lago M."/>
            <person name="Minx P."/>
            <person name="Mollenhauer M.U."/>
            <person name="Montooth K."/>
            <person name="Mount S.M."/>
            <person name="Mu X."/>
            <person name="Myers E."/>
            <person name="Negre B."/>
            <person name="Newfeld S."/>
            <person name="Nielsen R."/>
            <person name="Noor M.A."/>
            <person name="O'Grady P."/>
            <person name="Pachter L."/>
            <person name="Papaceit M."/>
            <person name="Parisi M.J."/>
            <person name="Parisi M."/>
            <person name="Parts L."/>
            <person name="Pedersen J.S."/>
            <person name="Pesole G."/>
            <person name="Phillippy A.M."/>
            <person name="Ponting C.P."/>
            <person name="Pop M."/>
            <person name="Porcelli D."/>
            <person name="Powell J.R."/>
            <person name="Prohaska S."/>
            <person name="Pruitt K."/>
            <person name="Puig M."/>
            <person name="Quesneville H."/>
            <person name="Ram K.R."/>
            <person name="Rand D."/>
            <person name="Rasmussen M.D."/>
            <person name="Reed L.K."/>
            <person name="Reenan R."/>
            <person name="Reily A."/>
            <person name="Remington K.A."/>
            <person name="Rieger T.T."/>
            <person name="Ritchie M.G."/>
            <person name="Robin C."/>
            <person name="Rogers Y.H."/>
            <person name="Rohde C."/>
            <person name="Rozas J."/>
            <person name="Rubenfield M.J."/>
            <person name="Ruiz A."/>
            <person name="Russo S."/>
            <person name="Salzberg S.L."/>
            <person name="Sanchez-Gracia A."/>
            <person name="Saranga D.J."/>
            <person name="Sato H."/>
            <person name="Schaeffer S.W."/>
            <person name="Schatz M.C."/>
            <person name="Schlenke T."/>
            <person name="Schwartz R."/>
            <person name="Segarra C."/>
            <person name="Singh R.S."/>
            <person name="Sirot L."/>
            <person name="Sirota M."/>
            <person name="Sisneros N.B."/>
            <person name="Smith C.D."/>
            <person name="Smith T.F."/>
            <person name="Spieth J."/>
            <person name="Stage D.E."/>
            <person name="Stark A."/>
            <person name="Stephan W."/>
            <person name="Strausberg R.L."/>
            <person name="Strempel S."/>
            <person name="Sturgill D."/>
            <person name="Sutton G."/>
            <person name="Sutton G.G."/>
            <person name="Tao W."/>
            <person name="Teichmann S."/>
            <person name="Tobari Y.N."/>
            <person name="Tomimura Y."/>
            <person name="Tsolas J.M."/>
            <person name="Valente V.L."/>
            <person name="Venter E."/>
            <person name="Venter J.C."/>
            <person name="Vicario S."/>
            <person name="Vieira F.G."/>
            <person name="Vilella A.J."/>
            <person name="Villasante A."/>
            <person name="Walenz B."/>
            <person name="Wang J."/>
            <person name="Wasserman M."/>
            <person name="Watts T."/>
            <person name="Wilson D."/>
            <person name="Wilson R.K."/>
            <person name="Wing R.A."/>
            <person name="Wolfner M.F."/>
            <person name="Wong A."/>
            <person name="Wong G.K."/>
            <person name="Wu C.I."/>
            <person name="Wu G."/>
            <person name="Yamamoto D."/>
            <person name="Yang H.P."/>
            <person name="Yang S.P."/>
            <person name="Yorke J.A."/>
            <person name="Yoshida K."/>
            <person name="Zdobnov E."/>
            <person name="Zhang P."/>
            <person name="Zhang Y."/>
            <person name="Zimin A.V."/>
            <person name="Baldwin J."/>
            <person name="Abdouelleil A."/>
            <person name="Abdulkadir J."/>
            <person name="Abebe A."/>
            <person name="Abera B."/>
            <person name="Abreu J."/>
            <person name="Acer S.C."/>
            <person name="Aftuck L."/>
            <person name="Alexander A."/>
            <person name="An P."/>
            <person name="Anderson E."/>
            <person name="Anderson S."/>
            <person name="Arachi H."/>
            <person name="Azer M."/>
            <person name="Bachantsang P."/>
            <person name="Barry A."/>
            <person name="Bayul T."/>
            <person name="Berlin A."/>
            <person name="Bessette D."/>
            <person name="Bloom T."/>
            <person name="Blye J."/>
            <person name="Boguslavskiy L."/>
            <person name="Bonnet C."/>
            <person name="Boukhgalter B."/>
            <person name="Bourzgui I."/>
            <person name="Brown A."/>
            <person name="Cahill P."/>
            <person name="Channer S."/>
            <person name="Cheshatsang Y."/>
            <person name="Chuda L."/>
            <person name="Citroen M."/>
            <person name="Collymore A."/>
            <person name="Cooke P."/>
            <person name="Costello M."/>
            <person name="D'Aco K."/>
            <person name="Daza R."/>
            <person name="De Haan G."/>
            <person name="DeGray S."/>
            <person name="DeMaso C."/>
            <person name="Dhargay N."/>
            <person name="Dooley K."/>
            <person name="Dooley E."/>
            <person name="Doricent M."/>
            <person name="Dorje P."/>
            <person name="Dorjee K."/>
            <person name="Dupes A."/>
            <person name="Elong R."/>
            <person name="Falk J."/>
            <person name="Farina A."/>
            <person name="Faro S."/>
            <person name="Ferguson D."/>
            <person name="Fisher S."/>
            <person name="Foley C.D."/>
            <person name="Franke A."/>
            <person name="Friedrich D."/>
            <person name="Gadbois L."/>
            <person name="Gearin G."/>
            <person name="Gearin C.R."/>
            <person name="Giannoukos G."/>
            <person name="Goode T."/>
            <person name="Graham J."/>
            <person name="Grandbois E."/>
            <person name="Grewal S."/>
            <person name="Gyaltsen K."/>
            <person name="Hafez N."/>
            <person name="Hagos B."/>
            <person name="Hall J."/>
            <person name="Henson C."/>
            <person name="Hollinger A."/>
            <person name="Honan T."/>
            <person name="Huard M.D."/>
            <person name="Hughes L."/>
            <person name="Hurhula B."/>
            <person name="Husby M.E."/>
            <person name="Kamat A."/>
            <person name="Kanga B."/>
            <person name="Kashin S."/>
            <person name="Khazanovich D."/>
            <person name="Kisner P."/>
            <person name="Lance K."/>
            <person name="Lara M."/>
            <person name="Lee W."/>
            <person name="Lennon N."/>
            <person name="Letendre F."/>
            <person name="LeVine R."/>
            <person name="Lipovsky A."/>
            <person name="Liu X."/>
            <person name="Liu J."/>
            <person name="Liu S."/>
            <person name="Lokyitsang T."/>
            <person name="Lokyitsang Y."/>
            <person name="Lubonja R."/>
            <person name="Lui A."/>
            <person name="MacDonald P."/>
            <person name="Magnisalis V."/>
            <person name="Maru K."/>
            <person name="Matthews C."/>
            <person name="McCusker W."/>
            <person name="McDonough S."/>
            <person name="Mehta T."/>
            <person name="Meldrim J."/>
            <person name="Meneus L."/>
            <person name="Mihai O."/>
            <person name="Mihalev A."/>
            <person name="Mihova T."/>
            <person name="Mittelman R."/>
            <person name="Mlenga V."/>
            <person name="Montmayeur A."/>
            <person name="Mulrain L."/>
            <person name="Navidi A."/>
            <person name="Naylor J."/>
            <person name="Negash T."/>
            <person name="Nguyen T."/>
            <person name="Nguyen N."/>
            <person name="Nicol R."/>
            <person name="Norbu C."/>
            <person name="Norbu N."/>
            <person name="Novod N."/>
            <person name="O'Neill B."/>
            <person name="Osman S."/>
            <person name="Markiewicz E."/>
            <person name="Oyono O.L."/>
            <person name="Patti C."/>
            <person name="Phunkhang P."/>
            <person name="Pierre F."/>
            <person name="Priest M."/>
            <person name="Raghuraman S."/>
            <person name="Rege F."/>
            <person name="Reyes R."/>
            <person name="Rise C."/>
            <person name="Rogov P."/>
            <person name="Ross K."/>
            <person name="Ryan E."/>
            <person name="Settipalli S."/>
            <person name="Shea T."/>
            <person name="Sherpa N."/>
            <person name="Shi L."/>
            <person name="Shih D."/>
            <person name="Sparrow T."/>
            <person name="Spaulding J."/>
            <person name="Stalker J."/>
            <person name="Stange-Thomann N."/>
            <person name="Stavropoulos S."/>
            <person name="Stone C."/>
            <person name="Strader C."/>
            <person name="Tesfaye S."/>
            <person name="Thomson T."/>
            <person name="Thoulutsang Y."/>
            <person name="Thoulutsang D."/>
            <person name="Topham K."/>
            <person name="Topping I."/>
            <person name="Tsamla T."/>
            <person name="Vassiliev H."/>
            <person name="Vo A."/>
            <person name="Wangchuk T."/>
            <person name="Wangdi T."/>
            <person name="Weiand M."/>
            <person name="Wilkinson J."/>
            <person name="Wilson A."/>
            <person name="Yadav S."/>
            <person name="Young G."/>
            <person name="Yu Q."/>
            <person name="Zembek L."/>
            <person name="Zhong D."/>
            <person name="Zimmer A."/>
            <person name="Zwirko Z."/>
            <person name="Jaffe D.B."/>
            <person name="Alvarez P."/>
            <person name="Brockman W."/>
            <person name="Butler J."/>
            <person name="Chin C."/>
            <person name="Gnerre S."/>
            <person name="Grabherr M."/>
            <person name="Kleber M."/>
            <person name="Mauceli E."/>
            <person name="MacCallum I."/>
        </authorList>
    </citation>
    <scope>NUCLEOTIDE SEQUENCE [LARGE SCALE GENOMIC DNA]</scope>
    <source>
        <strain evidence="7">MSH-3 / Tucson 14011-0111.49</strain>
    </source>
</reference>
<dbReference type="EMBL" id="CH479185">
    <property type="protein sequence ID" value="EDW38370.1"/>
    <property type="molecule type" value="Genomic_DNA"/>
</dbReference>
<dbReference type="Pfam" id="PF00201">
    <property type="entry name" value="UDPGT"/>
    <property type="match status" value="1"/>
</dbReference>
<dbReference type="GO" id="GO:0016020">
    <property type="term" value="C:membrane"/>
    <property type="evidence" value="ECO:0007669"/>
    <property type="project" value="UniProtKB-SubCell"/>
</dbReference>
<dbReference type="InterPro" id="IPR002213">
    <property type="entry name" value="UDP_glucos_trans"/>
</dbReference>
<dbReference type="KEGG" id="dpe:6594076"/>
<keyword evidence="5" id="KW-1133">Transmembrane helix</keyword>
<sequence>MRILFVFIGSILLALGGLPLPAEGAKILATLAWPGRSQYIFVENYLKGLAARGHEVTVINTFKNKATPNMRFIEALKVQEFHQQMLAELEASTLWQELNAISGLEEKIAAFTLDDEAVQKLMKSGETFDVVLAEMIEVPALYGMAQHFNATLVGFSSYGSDYRIDSQLGNTSPLSYNPSIMSPRTDRMSFCERLTNHYEYLVEMLHRQLVHLPAMERMYNKYYPNARQTMDEVLDSFALVLLGQHFSLSYPRPYLPNMIEVGGLHIAHKPQPLPEDIKAFIEGAEHGVIYFSMGSNVKSKDLPQETRDTLLKTFGKLKQRVLWKFEDDQLPGKPANVLIKKWFPQPDILAQTNVKLFITHGGLLSTIESLYFGKPVLGLPVFYDQHMNVARARRVGFGLGLDLYNLNEQDLEEAIHKLLSEPSFAKASAQISERYRDQPQPSLERAIWWTEYVIRHQGAPHLRATSRDLNFIQLYSLDTLFVLVGLPLLLVALLLKVSCRLLQGRKPKGCPYADKLKKQ</sequence>
<keyword evidence="5" id="KW-0812">Transmembrane</keyword>
<feature type="transmembrane region" description="Helical" evidence="5">
    <location>
        <begin position="474"/>
        <end position="495"/>
    </location>
</feature>
<evidence type="ECO:0000256" key="4">
    <source>
        <dbReference type="RuleBase" id="RU003718"/>
    </source>
</evidence>
<dbReference type="SUPFAM" id="SSF53756">
    <property type="entry name" value="UDP-Glycosyltransferase/glycogen phosphorylase"/>
    <property type="match status" value="1"/>
</dbReference>
<keyword evidence="3 4" id="KW-0808">Transferase</keyword>
<dbReference type="FunFam" id="3.40.50.2000:FF:000050">
    <property type="entry name" value="UDP-glucuronosyltransferase"/>
    <property type="match status" value="1"/>
</dbReference>
<evidence type="ECO:0000256" key="2">
    <source>
        <dbReference type="ARBA" id="ARBA00022676"/>
    </source>
</evidence>
<dbReference type="HOGENOM" id="CLU_012949_0_2_1"/>
<evidence type="ECO:0000256" key="3">
    <source>
        <dbReference type="ARBA" id="ARBA00022679"/>
    </source>
</evidence>
<keyword evidence="5" id="KW-0732">Signal</keyword>
<evidence type="ECO:0000313" key="7">
    <source>
        <dbReference type="Proteomes" id="UP000008744"/>
    </source>
</evidence>
<evidence type="ECO:0000256" key="5">
    <source>
        <dbReference type="RuleBase" id="RU362059"/>
    </source>
</evidence>
<dbReference type="PANTHER" id="PTHR48043:SF159">
    <property type="entry name" value="EG:EG0003.4 PROTEIN-RELATED"/>
    <property type="match status" value="1"/>
</dbReference>
<dbReference type="GO" id="GO:0015020">
    <property type="term" value="F:glucuronosyltransferase activity"/>
    <property type="evidence" value="ECO:0007669"/>
    <property type="project" value="UniProtKB-EC"/>
</dbReference>